<comment type="caution">
    <text evidence="6">The sequence shown here is derived from an EMBL/GenBank/DDBJ whole genome shotgun (WGS) entry which is preliminary data.</text>
</comment>
<dbReference type="InterPro" id="IPR036345">
    <property type="entry name" value="ExoRNase_PH_dom2_sf"/>
</dbReference>
<evidence type="ECO:0000256" key="4">
    <source>
        <dbReference type="ARBA" id="ARBA00022490"/>
    </source>
</evidence>
<dbReference type="GO" id="GO:0000177">
    <property type="term" value="C:cytoplasmic exosome (RNase complex)"/>
    <property type="evidence" value="ECO:0007669"/>
    <property type="project" value="TreeGrafter"/>
</dbReference>
<dbReference type="InterPro" id="IPR027408">
    <property type="entry name" value="PNPase/RNase_PH_dom_sf"/>
</dbReference>
<dbReference type="PANTHER" id="PTHR11097">
    <property type="entry name" value="EXOSOME COMPLEX EXONUCLEASE RIBOSOMAL RNA PROCESSING PROTEIN"/>
    <property type="match status" value="1"/>
</dbReference>
<dbReference type="GO" id="GO:0034475">
    <property type="term" value="P:U4 snRNA 3'-end processing"/>
    <property type="evidence" value="ECO:0007669"/>
    <property type="project" value="TreeGrafter"/>
</dbReference>
<evidence type="ECO:0000256" key="1">
    <source>
        <dbReference type="ARBA" id="ARBA00004123"/>
    </source>
</evidence>
<dbReference type="GO" id="GO:0071038">
    <property type="term" value="P:TRAMP-dependent tRNA surveillance pathway"/>
    <property type="evidence" value="ECO:0007669"/>
    <property type="project" value="TreeGrafter"/>
</dbReference>
<dbReference type="OrthoDB" id="10264038at2759"/>
<dbReference type="GO" id="GO:0004527">
    <property type="term" value="F:exonuclease activity"/>
    <property type="evidence" value="ECO:0007669"/>
    <property type="project" value="UniProtKB-KW"/>
</dbReference>
<dbReference type="AlphaFoldDB" id="A0A4Z1TDX0"/>
<comment type="subcellular location">
    <subcellularLocation>
        <location evidence="2">Cytoplasm</location>
    </subcellularLocation>
    <subcellularLocation>
        <location evidence="1">Nucleus</location>
    </subcellularLocation>
</comment>
<evidence type="ECO:0000256" key="2">
    <source>
        <dbReference type="ARBA" id="ARBA00004496"/>
    </source>
</evidence>
<dbReference type="InterPro" id="IPR001247">
    <property type="entry name" value="ExoRNase_PH_dom1"/>
</dbReference>
<dbReference type="Pfam" id="PF01138">
    <property type="entry name" value="RNase_PH"/>
    <property type="match status" value="1"/>
</dbReference>
<evidence type="ECO:0000313" key="7">
    <source>
        <dbReference type="Proteomes" id="UP000315496"/>
    </source>
</evidence>
<dbReference type="GO" id="GO:0000467">
    <property type="term" value="P:exonucleolytic trimming to generate mature 3'-end of 5.8S rRNA from tricistronic rRNA transcript (SSU-rRNA, 5.8S rRNA, LSU-rRNA)"/>
    <property type="evidence" value="ECO:0007669"/>
    <property type="project" value="TreeGrafter"/>
</dbReference>
<name>A0A4Z1TDX0_GIAMU</name>
<dbReference type="Gene3D" id="3.30.230.70">
    <property type="entry name" value="GHMP Kinase, N-terminal domain"/>
    <property type="match status" value="1"/>
</dbReference>
<dbReference type="EMBL" id="VDLU01000001">
    <property type="protein sequence ID" value="TNJ30741.1"/>
    <property type="molecule type" value="Genomic_DNA"/>
</dbReference>
<dbReference type="SUPFAM" id="SSF55666">
    <property type="entry name" value="Ribonuclease PH domain 2-like"/>
    <property type="match status" value="1"/>
</dbReference>
<comment type="similarity">
    <text evidence="3">Belongs to the RNase PH family.</text>
</comment>
<dbReference type="Proteomes" id="UP000315496">
    <property type="component" value="Chromosome 1"/>
</dbReference>
<keyword evidence="6" id="KW-0269">Exonuclease</keyword>
<protein>
    <submittedName>
        <fullName evidence="6">Putative Exosome complex exonuclease</fullName>
    </submittedName>
</protein>
<dbReference type="GO" id="GO:0035925">
    <property type="term" value="F:mRNA 3'-UTR AU-rich region binding"/>
    <property type="evidence" value="ECO:0007669"/>
    <property type="project" value="TreeGrafter"/>
</dbReference>
<gene>
    <name evidence="6" type="ORF">GMRT_16146</name>
</gene>
<keyword evidence="6" id="KW-0540">Nuclease</keyword>
<keyword evidence="6" id="KW-0378">Hydrolase</keyword>
<evidence type="ECO:0000259" key="5">
    <source>
        <dbReference type="Pfam" id="PF01138"/>
    </source>
</evidence>
<keyword evidence="7" id="KW-1185">Reference proteome</keyword>
<reference evidence="6 7" key="1">
    <citation type="submission" date="2019-05" db="EMBL/GenBank/DDBJ databases">
        <title>The compact genome of Giardia muris reveals important steps in the evolution of intestinal protozoan parasites.</title>
        <authorList>
            <person name="Xu F."/>
            <person name="Jimenez-Gonzalez A."/>
            <person name="Einarsson E."/>
            <person name="Astvaldsson A."/>
            <person name="Peirasmaki D."/>
            <person name="Eckmann L."/>
            <person name="Andersson J.O."/>
            <person name="Svard S.G."/>
            <person name="Jerlstrom-Hultqvist J."/>
        </authorList>
    </citation>
    <scope>NUCLEOTIDE SEQUENCE [LARGE SCALE GENOMIC DNA]</scope>
    <source>
        <strain evidence="6 7">Roberts-Thomson</strain>
    </source>
</reference>
<sequence>MAIPQALQILSTDTRLDGRATKATRDFVLSFPAGRGVVFLEHGQTHVLASAQLSVVHSTSWRTGRLSVRCVLPQDLLETIEHANLDSIMANAFARDAIVPRETLSIIPRCLHFAITCVVDVLSDDGGLRDACIVAAGVAIYHMGLPNVTDCRSLDGVDLQELSQQILKRPRTEYVTMRFLPLSVTFGHVRKEEYEGGYIPPEKLVDCTHEELECCESCTTIILDKAGMATGVYRYIGMSTSTIGFVDLMIEAAEAMGGIAEALERAVNEDVVRRREEAIEQVKQGSYAT</sequence>
<dbReference type="GO" id="GO:0034473">
    <property type="term" value="P:U1 snRNA 3'-end processing"/>
    <property type="evidence" value="ECO:0007669"/>
    <property type="project" value="TreeGrafter"/>
</dbReference>
<dbReference type="GO" id="GO:0034476">
    <property type="term" value="P:U5 snRNA 3'-end processing"/>
    <property type="evidence" value="ECO:0007669"/>
    <property type="project" value="TreeGrafter"/>
</dbReference>
<dbReference type="GO" id="GO:0000176">
    <property type="term" value="C:nuclear exosome (RNase complex)"/>
    <property type="evidence" value="ECO:0007669"/>
    <property type="project" value="TreeGrafter"/>
</dbReference>
<dbReference type="GO" id="GO:0071035">
    <property type="term" value="P:nuclear polyadenylation-dependent rRNA catabolic process"/>
    <property type="evidence" value="ECO:0007669"/>
    <property type="project" value="TreeGrafter"/>
</dbReference>
<dbReference type="GO" id="GO:0016075">
    <property type="term" value="P:rRNA catabolic process"/>
    <property type="evidence" value="ECO:0007669"/>
    <property type="project" value="TreeGrafter"/>
</dbReference>
<dbReference type="GO" id="GO:0071028">
    <property type="term" value="P:nuclear mRNA surveillance"/>
    <property type="evidence" value="ECO:0007669"/>
    <property type="project" value="TreeGrafter"/>
</dbReference>
<dbReference type="VEuPathDB" id="GiardiaDB:GMRT_16146"/>
<keyword evidence="4" id="KW-0963">Cytoplasm</keyword>
<evidence type="ECO:0000256" key="3">
    <source>
        <dbReference type="ARBA" id="ARBA00006678"/>
    </source>
</evidence>
<dbReference type="InterPro" id="IPR050590">
    <property type="entry name" value="Exosome_comp_Rrp42_subfam"/>
</dbReference>
<organism evidence="6 7">
    <name type="scientific">Giardia muris</name>
    <dbReference type="NCBI Taxonomy" id="5742"/>
    <lineage>
        <taxon>Eukaryota</taxon>
        <taxon>Metamonada</taxon>
        <taxon>Diplomonadida</taxon>
        <taxon>Hexamitidae</taxon>
        <taxon>Giardiinae</taxon>
        <taxon>Giardia</taxon>
    </lineage>
</organism>
<proteinExistence type="inferred from homology"/>
<dbReference type="InterPro" id="IPR020568">
    <property type="entry name" value="Ribosomal_Su5_D2-typ_SF"/>
</dbReference>
<dbReference type="PANTHER" id="PTHR11097:SF14">
    <property type="entry name" value="EXOSOME COMPLEX COMPONENT RRP45"/>
    <property type="match status" value="1"/>
</dbReference>
<feature type="domain" description="Exoribonuclease phosphorolytic" evidence="5">
    <location>
        <begin position="35"/>
        <end position="146"/>
    </location>
</feature>
<dbReference type="SUPFAM" id="SSF54211">
    <property type="entry name" value="Ribosomal protein S5 domain 2-like"/>
    <property type="match status" value="1"/>
</dbReference>
<accession>A0A4Z1TDX0</accession>
<evidence type="ECO:0000313" key="6">
    <source>
        <dbReference type="EMBL" id="TNJ30741.1"/>
    </source>
</evidence>